<dbReference type="EMBL" id="FMWK01000017">
    <property type="protein sequence ID" value="SCZ80999.1"/>
    <property type="molecule type" value="Genomic_DNA"/>
</dbReference>
<keyword evidence="2" id="KW-0732">Signal</keyword>
<dbReference type="InterPro" id="IPR046022">
    <property type="entry name" value="DUF5979"/>
</dbReference>
<dbReference type="InterPro" id="IPR041033">
    <property type="entry name" value="SpaA_PFL_dom_1"/>
</dbReference>
<dbReference type="RefSeq" id="WP_143001207.1">
    <property type="nucleotide sequence ID" value="NZ_FMWK01000017.1"/>
</dbReference>
<dbReference type="Pfam" id="PF17802">
    <property type="entry name" value="SpaA"/>
    <property type="match status" value="1"/>
</dbReference>
<feature type="domain" description="DUF5979" evidence="4">
    <location>
        <begin position="932"/>
        <end position="1039"/>
    </location>
</feature>
<feature type="compositionally biased region" description="Gly residues" evidence="1">
    <location>
        <begin position="88"/>
        <end position="97"/>
    </location>
</feature>
<evidence type="ECO:0000256" key="2">
    <source>
        <dbReference type="SAM" id="SignalP"/>
    </source>
</evidence>
<dbReference type="Pfam" id="PF19407">
    <property type="entry name" value="DUF5979"/>
    <property type="match status" value="1"/>
</dbReference>
<gene>
    <name evidence="5" type="ORF">SAMN02910350_02587</name>
</gene>
<feature type="compositionally biased region" description="Polar residues" evidence="1">
    <location>
        <begin position="45"/>
        <end position="54"/>
    </location>
</feature>
<dbReference type="InterPro" id="IPR013783">
    <property type="entry name" value="Ig-like_fold"/>
</dbReference>
<evidence type="ECO:0000259" key="3">
    <source>
        <dbReference type="Pfam" id="PF17802"/>
    </source>
</evidence>
<feature type="domain" description="SpaA-like prealbumin fold" evidence="3">
    <location>
        <begin position="801"/>
        <end position="898"/>
    </location>
</feature>
<reference evidence="5 6" key="1">
    <citation type="submission" date="2016-10" db="EMBL/GenBank/DDBJ databases">
        <authorList>
            <person name="de Groot N.N."/>
        </authorList>
    </citation>
    <scope>NUCLEOTIDE SEQUENCE [LARGE SCALE GENOMIC DNA]</scope>
    <source>
        <strain evidence="5 6">DSM 10317</strain>
    </source>
</reference>
<organism evidence="5 6">
    <name type="scientific">Pseudobutyrivibrio xylanivorans</name>
    <dbReference type="NCBI Taxonomy" id="185007"/>
    <lineage>
        <taxon>Bacteria</taxon>
        <taxon>Bacillati</taxon>
        <taxon>Bacillota</taxon>
        <taxon>Clostridia</taxon>
        <taxon>Lachnospirales</taxon>
        <taxon>Lachnospiraceae</taxon>
        <taxon>Pseudobutyrivibrio</taxon>
    </lineage>
</organism>
<name>A0A1G5S620_PSEXY</name>
<evidence type="ECO:0000313" key="6">
    <source>
        <dbReference type="Proteomes" id="UP000199428"/>
    </source>
</evidence>
<dbReference type="AlphaFoldDB" id="A0A1G5S620"/>
<feature type="region of interest" description="Disordered" evidence="1">
    <location>
        <begin position="35"/>
        <end position="167"/>
    </location>
</feature>
<sequence>MRNFYKGRLLSLVLVFMLVMASSIGVYADGDGTDLPPVITEENENAPQNDNPTQGEPGEGQKIDGQSDDGQQNNENDGKKDDQPAGEGADGNSGGNDAGQPAEGTGGNDAGQPAEGTGGSSDGQVPGDETGKKIEDEGVPTSGDTPTEKPERDPEEHNKDLESPYEEDGITLRDGFYEGWMSNWDGTHYRVIYKNDNKEYHYDLGQAPVKCTNFDESGIVCLDCGYKRELENLEEETKTVDIQADCEGFLASAQVPEDAFGEGIDVSKVKFSAKIITLDGAEDAVKSAYGISGVDKYVVLDLEFTYEGTVIKPNKAVKIGIADLEFAPEKIAHFDENNNASDVSFGITEDGIIYFSSSEFSPYMFFTVLSEELEPTDNVLYNDEYGKGTTPNNKHFTGERTATELFSPDRYAVRLYNYNSGNGIALIAPKTENRFFVYGGENSPNFDFEFEAPENYYIATVYQANAETQEVYKTFPATEKYQQKVSLSLELNRMGEGEKPVVNDIVVSITAIPVEWAEDESTTTVAGATFVNYRNFADNLGSNFIFNGGHGGGSNECYPVQVYQGLANEKLVDGVFSVKNGNGNVPFPKASEYDKDDSKYSYISEYIPDAKVKFKKDTDGYWTMDSSLDRYELNSENELVPVGGEKQFRPFGQDDHFGMMLPINFSINSDGLSNGKDTIFKFSGDDDVFVYIDDTLVLDLGGIHDAIKGQINFTTGEILIQGDCASKLSSSINGTVYQNISLGDQNIYKTLYDSDVRTGIRNLSTGEHVLTVVYFERGAFLSNCRISYNFNKDEPVDIEFEGLKVKSDMSPLAGAEFRLYKDEKCEKPVEGKVATSDSNGTIKFKGLSLGVFTSSVHELPPKYFYLKETKAPDGYILPENAVWELKVIAKADGTTNKTLKAVTDDAKKVSVKTSSDSQNVKAIKNLKPGKLKISKKLSSYYKTGGTATFTFEVYYKIGDKEYSDVYPISFDNPGTKVVVDEIVIPAGVEVEVIENHTGGGYDLVRAELNGEGTVREDKSVLVTIEEDKTAEVKFTNKYNYKDIYGSISITNVFDKVTKILDRLIEVVEEVQR</sequence>
<dbReference type="Gene3D" id="2.60.40.10">
    <property type="entry name" value="Immunoglobulins"/>
    <property type="match status" value="1"/>
</dbReference>
<proteinExistence type="predicted"/>
<evidence type="ECO:0000313" key="5">
    <source>
        <dbReference type="EMBL" id="SCZ80999.1"/>
    </source>
</evidence>
<feature type="compositionally biased region" description="Basic and acidic residues" evidence="1">
    <location>
        <begin position="146"/>
        <end position="162"/>
    </location>
</feature>
<dbReference type="Proteomes" id="UP000199428">
    <property type="component" value="Unassembled WGS sequence"/>
</dbReference>
<feature type="signal peptide" evidence="2">
    <location>
        <begin position="1"/>
        <end position="28"/>
    </location>
</feature>
<protein>
    <submittedName>
        <fullName evidence="5">Fibro-slime domain-containing protein</fullName>
    </submittedName>
</protein>
<feature type="chain" id="PRO_5011602639" evidence="2">
    <location>
        <begin position="29"/>
        <end position="1072"/>
    </location>
</feature>
<accession>A0A1G5S620</accession>
<evidence type="ECO:0000259" key="4">
    <source>
        <dbReference type="Pfam" id="PF19407"/>
    </source>
</evidence>
<evidence type="ECO:0000256" key="1">
    <source>
        <dbReference type="SAM" id="MobiDB-lite"/>
    </source>
</evidence>